<name>L9ZMV0_9EURY</name>
<dbReference type="EMBL" id="AOIM01000041">
    <property type="protein sequence ID" value="ELY87689.1"/>
    <property type="molecule type" value="Genomic_DNA"/>
</dbReference>
<proteinExistence type="predicted"/>
<gene>
    <name evidence="1" type="ORF">C483_17358</name>
</gene>
<evidence type="ECO:0000313" key="1">
    <source>
        <dbReference type="EMBL" id="ELY87689.1"/>
    </source>
</evidence>
<dbReference type="PATRIC" id="fig|1227493.4.peg.3493"/>
<comment type="caution">
    <text evidence="1">The sequence shown here is derived from an EMBL/GenBank/DDBJ whole genome shotgun (WGS) entry which is preliminary data.</text>
</comment>
<reference evidence="1 2" key="1">
    <citation type="journal article" date="2014" name="PLoS Genet.">
        <title>Phylogenetically driven sequencing of extremely halophilic archaea reveals strategies for static and dynamic osmo-response.</title>
        <authorList>
            <person name="Becker E.A."/>
            <person name="Seitzer P.M."/>
            <person name="Tritt A."/>
            <person name="Larsen D."/>
            <person name="Krusor M."/>
            <person name="Yao A.I."/>
            <person name="Wu D."/>
            <person name="Madern D."/>
            <person name="Eisen J.A."/>
            <person name="Darling A.E."/>
            <person name="Facciotti M.T."/>
        </authorList>
    </citation>
    <scope>NUCLEOTIDE SEQUENCE [LARGE SCALE GENOMIC DNA]</scope>
    <source>
        <strain evidence="1 2">JCM 10989</strain>
    </source>
</reference>
<dbReference type="AlphaFoldDB" id="L9ZMV0"/>
<sequence length="150" mass="16637">MKQGRGDDYLRRLWIEAFAEGTNLGESKLLELAAEMSLDLNKFEEDMANAELSTGSVGELPVTKMDTKVPASLNGYVRYVKFQTLLATEGVTPQVLRPLHEFVEEHGPVTTAEVMEVYEYNSQTEAESELEATVGVERSEIGVGTFWNSA</sequence>
<dbReference type="Gene3D" id="3.40.30.10">
    <property type="entry name" value="Glutaredoxin"/>
    <property type="match status" value="1"/>
</dbReference>
<evidence type="ECO:0000313" key="2">
    <source>
        <dbReference type="Proteomes" id="UP000011519"/>
    </source>
</evidence>
<accession>L9ZMV0</accession>
<keyword evidence="2" id="KW-1185">Reference proteome</keyword>
<organism evidence="1 2">
    <name type="scientific">Natrialba hulunbeirensis JCM 10989</name>
    <dbReference type="NCBI Taxonomy" id="1227493"/>
    <lineage>
        <taxon>Archaea</taxon>
        <taxon>Methanobacteriati</taxon>
        <taxon>Methanobacteriota</taxon>
        <taxon>Stenosarchaea group</taxon>
        <taxon>Halobacteria</taxon>
        <taxon>Halobacteriales</taxon>
        <taxon>Natrialbaceae</taxon>
        <taxon>Natrialba</taxon>
    </lineage>
</organism>
<protein>
    <submittedName>
        <fullName evidence="1">Uncharacterized protein</fullName>
    </submittedName>
</protein>
<dbReference type="Proteomes" id="UP000011519">
    <property type="component" value="Unassembled WGS sequence"/>
</dbReference>